<keyword evidence="2" id="KW-1185">Reference proteome</keyword>
<gene>
    <name evidence="1" type="ORF">LNV07_24970</name>
</gene>
<dbReference type="Proteomes" id="UP001209701">
    <property type="component" value="Unassembled WGS sequence"/>
</dbReference>
<evidence type="ECO:0000313" key="2">
    <source>
        <dbReference type="Proteomes" id="UP001209701"/>
    </source>
</evidence>
<proteinExistence type="predicted"/>
<dbReference type="RefSeq" id="WP_263573936.1">
    <property type="nucleotide sequence ID" value="NZ_JAJIRN010000015.1"/>
</dbReference>
<comment type="caution">
    <text evidence="1">The sequence shown here is derived from an EMBL/GenBank/DDBJ whole genome shotgun (WGS) entry which is preliminary data.</text>
</comment>
<protein>
    <submittedName>
        <fullName evidence="1">DUF2971 domain-containing protein</fullName>
    </submittedName>
</protein>
<reference evidence="1 2" key="1">
    <citation type="submission" date="2021-11" db="EMBL/GenBank/DDBJ databases">
        <authorList>
            <person name="Liang Q."/>
            <person name="Mou H."/>
            <person name="Liu Z."/>
        </authorList>
    </citation>
    <scope>NUCLEOTIDE SEQUENCE [LARGE SCALE GENOMIC DNA]</scope>
    <source>
        <strain evidence="1 2">CHU3</strain>
    </source>
</reference>
<organism evidence="1 2">
    <name type="scientific">Roseateles oligotrophus</name>
    <dbReference type="NCBI Taxonomy" id="1769250"/>
    <lineage>
        <taxon>Bacteria</taxon>
        <taxon>Pseudomonadati</taxon>
        <taxon>Pseudomonadota</taxon>
        <taxon>Betaproteobacteria</taxon>
        <taxon>Burkholderiales</taxon>
        <taxon>Sphaerotilaceae</taxon>
        <taxon>Roseateles</taxon>
    </lineage>
</organism>
<name>A0ABT2YN52_9BURK</name>
<dbReference type="EMBL" id="JAJIRN010000015">
    <property type="protein sequence ID" value="MCV2371356.1"/>
    <property type="molecule type" value="Genomic_DNA"/>
</dbReference>
<accession>A0ABT2YN52</accession>
<evidence type="ECO:0000313" key="1">
    <source>
        <dbReference type="EMBL" id="MCV2371356.1"/>
    </source>
</evidence>
<sequence>MGAAANHLEAQLGHALLGCELPSKHFLSALKALTALRRAVDQIRSSRHTISAEEAASGLAHYTDAGGLTSMLDNEAESPRNVIRLYNIAYVNDPKEGKRLRAFSQGKLKNPLADFFSEQENMHEAISWQGQDFLVFVACFSLESDSLNLWRFYGRNGTGFSVVSPLAAFDTDPTHGILHGGGRLDRTKSAPPITLYKVLYDDKSAQEALDDLTAPLAEVTTLMGKVSTSSAKRIREISAAIVSELLYLYKDKDYGDEKEVRAVEARTLSDPELRQHPKTLDHFAKLFIETAPILFQQPGSSIVIGPKVDNSAAITLDIKHRLEKCGLGGCEVSQSKVSYR</sequence>